<dbReference type="InterPro" id="IPR001647">
    <property type="entry name" value="HTH_TetR"/>
</dbReference>
<dbReference type="RefSeq" id="WP_160644517.1">
    <property type="nucleotide sequence ID" value="NZ_SIJB01000007.1"/>
</dbReference>
<dbReference type="InterPro" id="IPR050624">
    <property type="entry name" value="HTH-type_Tx_Regulator"/>
</dbReference>
<protein>
    <submittedName>
        <fullName evidence="6">TetR/AcrR family transcriptional regulator</fullName>
    </submittedName>
</protein>
<organism evidence="6 7">
    <name type="scientific">Chengkuizengella marina</name>
    <dbReference type="NCBI Taxonomy" id="2507566"/>
    <lineage>
        <taxon>Bacteria</taxon>
        <taxon>Bacillati</taxon>
        <taxon>Bacillota</taxon>
        <taxon>Bacilli</taxon>
        <taxon>Bacillales</taxon>
        <taxon>Paenibacillaceae</taxon>
        <taxon>Chengkuizengella</taxon>
    </lineage>
</organism>
<dbReference type="Pfam" id="PF00440">
    <property type="entry name" value="TetR_N"/>
    <property type="match status" value="1"/>
</dbReference>
<dbReference type="PANTHER" id="PTHR43479:SF11">
    <property type="entry name" value="ACREF_ENVCD OPERON REPRESSOR-RELATED"/>
    <property type="match status" value="1"/>
</dbReference>
<feature type="DNA-binding region" description="H-T-H motif" evidence="4">
    <location>
        <begin position="26"/>
        <end position="45"/>
    </location>
</feature>
<evidence type="ECO:0000256" key="1">
    <source>
        <dbReference type="ARBA" id="ARBA00023015"/>
    </source>
</evidence>
<evidence type="ECO:0000256" key="2">
    <source>
        <dbReference type="ARBA" id="ARBA00023125"/>
    </source>
</evidence>
<dbReference type="SUPFAM" id="SSF46689">
    <property type="entry name" value="Homeodomain-like"/>
    <property type="match status" value="1"/>
</dbReference>
<dbReference type="EMBL" id="SIJB01000007">
    <property type="protein sequence ID" value="NBI28012.1"/>
    <property type="molecule type" value="Genomic_DNA"/>
</dbReference>
<dbReference type="InterPro" id="IPR041490">
    <property type="entry name" value="KstR2_TetR_C"/>
</dbReference>
<proteinExistence type="predicted"/>
<evidence type="ECO:0000313" key="7">
    <source>
        <dbReference type="Proteomes" id="UP000448943"/>
    </source>
</evidence>
<dbReference type="GO" id="GO:0045892">
    <property type="term" value="P:negative regulation of DNA-templated transcription"/>
    <property type="evidence" value="ECO:0007669"/>
    <property type="project" value="UniProtKB-ARBA"/>
</dbReference>
<evidence type="ECO:0000256" key="4">
    <source>
        <dbReference type="PROSITE-ProRule" id="PRU00335"/>
    </source>
</evidence>
<dbReference type="FunFam" id="1.10.10.60:FF:000141">
    <property type="entry name" value="TetR family transcriptional regulator"/>
    <property type="match status" value="1"/>
</dbReference>
<evidence type="ECO:0000256" key="3">
    <source>
        <dbReference type="ARBA" id="ARBA00023163"/>
    </source>
</evidence>
<sequence>MSIEKKKQILDAASKSFSVFGYKATTMDQIAKIAGVAKGTIYTLFTNKEELFNEILTQLIDEMSIVAQKSIRTDISFFENLHTVLYNMLDFRRSHELTIKLSFEIREMGTPAAKEAMKKMENVMLAFIKKQVERAVENGEMKECDPEITAFVILKLYVAFISDWEKRHEPLTNEEISKLFQLYLVEGLQK</sequence>
<dbReference type="Proteomes" id="UP000448943">
    <property type="component" value="Unassembled WGS sequence"/>
</dbReference>
<keyword evidence="7" id="KW-1185">Reference proteome</keyword>
<reference evidence="6 7" key="1">
    <citation type="submission" date="2019-01" db="EMBL/GenBank/DDBJ databases">
        <title>Chengkuizengella sp. nov., isolated from deep-sea sediment of East Pacific Ocean.</title>
        <authorList>
            <person name="Yang J."/>
            <person name="Lai Q."/>
            <person name="Shao Z."/>
        </authorList>
    </citation>
    <scope>NUCLEOTIDE SEQUENCE [LARGE SCALE GENOMIC DNA]</scope>
    <source>
        <strain evidence="6 7">YPA3-1-1</strain>
    </source>
</reference>
<dbReference type="PROSITE" id="PS50977">
    <property type="entry name" value="HTH_TETR_2"/>
    <property type="match status" value="1"/>
</dbReference>
<evidence type="ECO:0000313" key="6">
    <source>
        <dbReference type="EMBL" id="NBI28012.1"/>
    </source>
</evidence>
<dbReference type="SUPFAM" id="SSF48498">
    <property type="entry name" value="Tetracyclin repressor-like, C-terminal domain"/>
    <property type="match status" value="1"/>
</dbReference>
<keyword evidence="2 4" id="KW-0238">DNA-binding</keyword>
<gene>
    <name evidence="6" type="ORF">ERL59_03435</name>
</gene>
<dbReference type="InterPro" id="IPR009057">
    <property type="entry name" value="Homeodomain-like_sf"/>
</dbReference>
<dbReference type="InterPro" id="IPR036271">
    <property type="entry name" value="Tet_transcr_reg_TetR-rel_C_sf"/>
</dbReference>
<evidence type="ECO:0000259" key="5">
    <source>
        <dbReference type="PROSITE" id="PS50977"/>
    </source>
</evidence>
<dbReference type="OrthoDB" id="9812484at2"/>
<comment type="caution">
    <text evidence="6">The sequence shown here is derived from an EMBL/GenBank/DDBJ whole genome shotgun (WGS) entry which is preliminary data.</text>
</comment>
<dbReference type="PRINTS" id="PR00455">
    <property type="entry name" value="HTHTETR"/>
</dbReference>
<name>A0A6N9PYX6_9BACL</name>
<feature type="domain" description="HTH tetR-type" evidence="5">
    <location>
        <begin position="3"/>
        <end position="63"/>
    </location>
</feature>
<keyword evidence="3" id="KW-0804">Transcription</keyword>
<dbReference type="AlphaFoldDB" id="A0A6N9PYX6"/>
<accession>A0A6N9PYX6</accession>
<keyword evidence="1" id="KW-0805">Transcription regulation</keyword>
<dbReference type="Gene3D" id="1.10.357.10">
    <property type="entry name" value="Tetracycline Repressor, domain 2"/>
    <property type="match status" value="1"/>
</dbReference>
<dbReference type="PANTHER" id="PTHR43479">
    <property type="entry name" value="ACREF/ENVCD OPERON REPRESSOR-RELATED"/>
    <property type="match status" value="1"/>
</dbReference>
<dbReference type="Pfam" id="PF17932">
    <property type="entry name" value="TetR_C_24"/>
    <property type="match status" value="1"/>
</dbReference>
<dbReference type="GO" id="GO:0003677">
    <property type="term" value="F:DNA binding"/>
    <property type="evidence" value="ECO:0007669"/>
    <property type="project" value="UniProtKB-UniRule"/>
</dbReference>